<dbReference type="Pfam" id="PF01796">
    <property type="entry name" value="OB_ChsH2_C"/>
    <property type="match status" value="1"/>
</dbReference>
<dbReference type="Pfam" id="PF12172">
    <property type="entry name" value="zf-ChsH2"/>
    <property type="match status" value="1"/>
</dbReference>
<dbReference type="PANTHER" id="PTHR34075">
    <property type="entry name" value="BLR3430 PROTEIN"/>
    <property type="match status" value="1"/>
</dbReference>
<dbReference type="InterPro" id="IPR012340">
    <property type="entry name" value="NA-bd_OB-fold"/>
</dbReference>
<feature type="domain" description="ChsH2 C-terminal OB-fold" evidence="1">
    <location>
        <begin position="54"/>
        <end position="120"/>
    </location>
</feature>
<protein>
    <submittedName>
        <fullName evidence="3">DNA-binding protein</fullName>
    </submittedName>
</protein>
<evidence type="ECO:0000259" key="2">
    <source>
        <dbReference type="Pfam" id="PF12172"/>
    </source>
</evidence>
<dbReference type="RefSeq" id="WP_151594087.1">
    <property type="nucleotide sequence ID" value="NZ_WBMS02000010.1"/>
</dbReference>
<name>A0A6I4MHA6_9ACTN</name>
<comment type="caution">
    <text evidence="3">The sequence shown here is derived from an EMBL/GenBank/DDBJ whole genome shotgun (WGS) entry which is preliminary data.</text>
</comment>
<feature type="domain" description="ChsH2 rubredoxin-like zinc ribbon" evidence="2">
    <location>
        <begin position="17"/>
        <end position="53"/>
    </location>
</feature>
<keyword evidence="4" id="KW-1185">Reference proteome</keyword>
<dbReference type="PANTHER" id="PTHR34075:SF5">
    <property type="entry name" value="BLR3430 PROTEIN"/>
    <property type="match status" value="1"/>
</dbReference>
<dbReference type="InterPro" id="IPR002878">
    <property type="entry name" value="ChsH2_C"/>
</dbReference>
<dbReference type="Gene3D" id="6.10.30.10">
    <property type="match status" value="1"/>
</dbReference>
<dbReference type="InterPro" id="IPR022002">
    <property type="entry name" value="ChsH2_Znr"/>
</dbReference>
<evidence type="ECO:0000313" key="4">
    <source>
        <dbReference type="Proteomes" id="UP000462055"/>
    </source>
</evidence>
<evidence type="ECO:0000313" key="3">
    <source>
        <dbReference type="EMBL" id="MWA01586.1"/>
    </source>
</evidence>
<dbReference type="Proteomes" id="UP000462055">
    <property type="component" value="Unassembled WGS sequence"/>
</dbReference>
<dbReference type="AlphaFoldDB" id="A0A6I4MHA6"/>
<keyword evidence="3" id="KW-0238">DNA-binding</keyword>
<proteinExistence type="predicted"/>
<reference evidence="3" key="1">
    <citation type="submission" date="2019-12" db="EMBL/GenBank/DDBJ databases">
        <title>Actinomadura physcomitrii sp. nov., a novel actinomycete isolated from moss [Physcomitrium sphaericum (Ludw) Fuernr].</title>
        <authorList>
            <person name="Zhuang X."/>
        </authorList>
    </citation>
    <scope>NUCLEOTIDE SEQUENCE [LARGE SCALE GENOMIC DNA]</scope>
    <source>
        <strain evidence="3">LD22</strain>
    </source>
</reference>
<organism evidence="3 4">
    <name type="scientific">Actinomadura physcomitrii</name>
    <dbReference type="NCBI Taxonomy" id="2650748"/>
    <lineage>
        <taxon>Bacteria</taxon>
        <taxon>Bacillati</taxon>
        <taxon>Actinomycetota</taxon>
        <taxon>Actinomycetes</taxon>
        <taxon>Streptosporangiales</taxon>
        <taxon>Thermomonosporaceae</taxon>
        <taxon>Actinomadura</taxon>
    </lineage>
</organism>
<dbReference type="GO" id="GO:0003677">
    <property type="term" value="F:DNA binding"/>
    <property type="evidence" value="ECO:0007669"/>
    <property type="project" value="UniProtKB-KW"/>
</dbReference>
<dbReference type="SUPFAM" id="SSF50249">
    <property type="entry name" value="Nucleic acid-binding proteins"/>
    <property type="match status" value="1"/>
</dbReference>
<dbReference type="InterPro" id="IPR052513">
    <property type="entry name" value="Thioester_dehydratase-like"/>
</dbReference>
<gene>
    <name evidence="3" type="ORF">F8568_014620</name>
</gene>
<accession>A0A6I4MHA6</accession>
<evidence type="ECO:0000259" key="1">
    <source>
        <dbReference type="Pfam" id="PF01796"/>
    </source>
</evidence>
<dbReference type="EMBL" id="WBMS02000010">
    <property type="protein sequence ID" value="MWA01586.1"/>
    <property type="molecule type" value="Genomic_DNA"/>
</dbReference>
<sequence length="137" mass="15375">MGSLGEAEVTPETEPFWEGAAQGELRMQRCLSCRRFYFFPRRTCRYCHSGDVEWRRLSGQAKLLSYVINRRPVVPRGESEPQIIAIVEVDEGPRMLTNLVGVEPDPDALVLDGPLTVEFQERGGRPMPVFRPAVGAA</sequence>